<dbReference type="AlphaFoldDB" id="Q07NR8"/>
<dbReference type="STRING" id="316055.RPE_2477"/>
<sequence>MTRSPSAKAEQISREGRKVTAGRHSDARERISNAMRRIEDTLIANDGVYPNSKDGKVGIRNVLMEAELSITYFEKKDRPKIVALKMKVQAWLAKLGRVSAGNVKAIRRKVTARADAAQAEANEVRQRYAEAELEYAATLLELSDARKSVDGLKQRNAELLAQIANVIPIDRKRK</sequence>
<keyword evidence="1" id="KW-0175">Coiled coil</keyword>
<proteinExistence type="predicted"/>
<dbReference type="KEGG" id="rpe:RPE_2477"/>
<feature type="coiled-coil region" evidence="1">
    <location>
        <begin position="107"/>
        <end position="162"/>
    </location>
</feature>
<evidence type="ECO:0000256" key="1">
    <source>
        <dbReference type="SAM" id="Coils"/>
    </source>
</evidence>
<feature type="region of interest" description="Disordered" evidence="2">
    <location>
        <begin position="1"/>
        <end position="27"/>
    </location>
</feature>
<accession>Q07NR8</accession>
<reference evidence="3" key="1">
    <citation type="submission" date="2006-09" db="EMBL/GenBank/DDBJ databases">
        <title>Complete sequence of Rhodopseudomonas palustris BisA53.</title>
        <authorList>
            <consortium name="US DOE Joint Genome Institute"/>
            <person name="Copeland A."/>
            <person name="Lucas S."/>
            <person name="Lapidus A."/>
            <person name="Barry K."/>
            <person name="Detter J.C."/>
            <person name="Glavina del Rio T."/>
            <person name="Hammon N."/>
            <person name="Israni S."/>
            <person name="Dalin E."/>
            <person name="Tice H."/>
            <person name="Pitluck S."/>
            <person name="Chain P."/>
            <person name="Malfatti S."/>
            <person name="Shin M."/>
            <person name="Vergez L."/>
            <person name="Schmutz J."/>
            <person name="Larimer F."/>
            <person name="Land M."/>
            <person name="Hauser L."/>
            <person name="Pelletier D.A."/>
            <person name="Kyrpides N."/>
            <person name="Kim E."/>
            <person name="Harwood C.S."/>
            <person name="Oda Y."/>
            <person name="Richardson P."/>
        </authorList>
    </citation>
    <scope>NUCLEOTIDE SEQUENCE [LARGE SCALE GENOMIC DNA]</scope>
    <source>
        <strain evidence="3">BisA53</strain>
    </source>
</reference>
<name>Q07NR8_RHOP5</name>
<gene>
    <name evidence="3" type="ordered locus">RPE_2477</name>
</gene>
<feature type="compositionally biased region" description="Basic and acidic residues" evidence="2">
    <location>
        <begin position="11"/>
        <end position="27"/>
    </location>
</feature>
<dbReference type="EMBL" id="CP000463">
    <property type="protein sequence ID" value="ABJ06416.1"/>
    <property type="molecule type" value="Genomic_DNA"/>
</dbReference>
<protein>
    <submittedName>
        <fullName evidence="3">Uncharacterized protein</fullName>
    </submittedName>
</protein>
<dbReference type="eggNOG" id="ENOG5032C9X">
    <property type="taxonomic scope" value="Bacteria"/>
</dbReference>
<evidence type="ECO:0000313" key="3">
    <source>
        <dbReference type="EMBL" id="ABJ06416.1"/>
    </source>
</evidence>
<evidence type="ECO:0000256" key="2">
    <source>
        <dbReference type="SAM" id="MobiDB-lite"/>
    </source>
</evidence>
<organism evidence="3">
    <name type="scientific">Rhodopseudomonas palustris (strain BisA53)</name>
    <dbReference type="NCBI Taxonomy" id="316055"/>
    <lineage>
        <taxon>Bacteria</taxon>
        <taxon>Pseudomonadati</taxon>
        <taxon>Pseudomonadota</taxon>
        <taxon>Alphaproteobacteria</taxon>
        <taxon>Hyphomicrobiales</taxon>
        <taxon>Nitrobacteraceae</taxon>
        <taxon>Rhodopseudomonas</taxon>
    </lineage>
</organism>
<dbReference type="HOGENOM" id="CLU_1538883_0_0_5"/>